<reference evidence="2 3" key="1">
    <citation type="submission" date="2019-02" db="EMBL/GenBank/DDBJ databases">
        <title>Deep-cultivation of Planctomycetes and their phenomic and genomic characterization uncovers novel biology.</title>
        <authorList>
            <person name="Wiegand S."/>
            <person name="Jogler M."/>
            <person name="Boedeker C."/>
            <person name="Pinto D."/>
            <person name="Vollmers J."/>
            <person name="Rivas-Marin E."/>
            <person name="Kohn T."/>
            <person name="Peeters S.H."/>
            <person name="Heuer A."/>
            <person name="Rast P."/>
            <person name="Oberbeckmann S."/>
            <person name="Bunk B."/>
            <person name="Jeske O."/>
            <person name="Meyerdierks A."/>
            <person name="Storesund J.E."/>
            <person name="Kallscheuer N."/>
            <person name="Luecker S."/>
            <person name="Lage O.M."/>
            <person name="Pohl T."/>
            <person name="Merkel B.J."/>
            <person name="Hornburger P."/>
            <person name="Mueller R.-W."/>
            <person name="Bruemmer F."/>
            <person name="Labrenz M."/>
            <person name="Spormann A.M."/>
            <person name="Op Den Camp H."/>
            <person name="Overmann J."/>
            <person name="Amann R."/>
            <person name="Jetten M.S.M."/>
            <person name="Mascher T."/>
            <person name="Medema M.H."/>
            <person name="Devos D.P."/>
            <person name="Kaster A.-K."/>
            <person name="Ovreas L."/>
            <person name="Rohde M."/>
            <person name="Galperin M.Y."/>
            <person name="Jogler C."/>
        </authorList>
    </citation>
    <scope>NUCLEOTIDE SEQUENCE [LARGE SCALE GENOMIC DNA]</scope>
    <source>
        <strain evidence="2 3">CA13</strain>
    </source>
</reference>
<feature type="chain" id="PRO_5022891533" description="Outer membrane protein transport protein (OMPP1/FadL/TodX)" evidence="1">
    <location>
        <begin position="26"/>
        <end position="436"/>
    </location>
</feature>
<evidence type="ECO:0000313" key="3">
    <source>
        <dbReference type="Proteomes" id="UP000315010"/>
    </source>
</evidence>
<evidence type="ECO:0000313" key="2">
    <source>
        <dbReference type="EMBL" id="TWT84810.1"/>
    </source>
</evidence>
<protein>
    <recommendedName>
        <fullName evidence="4">Outer membrane protein transport protein (OMPP1/FadL/TodX)</fullName>
    </recommendedName>
</protein>
<dbReference type="Proteomes" id="UP000315010">
    <property type="component" value="Unassembled WGS sequence"/>
</dbReference>
<organism evidence="2 3">
    <name type="scientific">Novipirellula herctigrandis</name>
    <dbReference type="NCBI Taxonomy" id="2527986"/>
    <lineage>
        <taxon>Bacteria</taxon>
        <taxon>Pseudomonadati</taxon>
        <taxon>Planctomycetota</taxon>
        <taxon>Planctomycetia</taxon>
        <taxon>Pirellulales</taxon>
        <taxon>Pirellulaceae</taxon>
        <taxon>Novipirellula</taxon>
    </lineage>
</organism>
<accession>A0A5C5ZCD1</accession>
<feature type="signal peptide" evidence="1">
    <location>
        <begin position="1"/>
        <end position="25"/>
    </location>
</feature>
<evidence type="ECO:0008006" key="4">
    <source>
        <dbReference type="Google" id="ProtNLM"/>
    </source>
</evidence>
<evidence type="ECO:0000256" key="1">
    <source>
        <dbReference type="SAM" id="SignalP"/>
    </source>
</evidence>
<comment type="caution">
    <text evidence="2">The sequence shown here is derived from an EMBL/GenBank/DDBJ whole genome shotgun (WGS) entry which is preliminary data.</text>
</comment>
<keyword evidence="3" id="KW-1185">Reference proteome</keyword>
<dbReference type="InterPro" id="IPR011446">
    <property type="entry name" value="BBP7"/>
</dbReference>
<name>A0A5C5ZCD1_9BACT</name>
<dbReference type="Pfam" id="PF07585">
    <property type="entry name" value="BBP7"/>
    <property type="match status" value="1"/>
</dbReference>
<proteinExistence type="predicted"/>
<dbReference type="AlphaFoldDB" id="A0A5C5ZCD1"/>
<keyword evidence="1" id="KW-0732">Signal</keyword>
<dbReference type="EMBL" id="SJPJ01000001">
    <property type="protein sequence ID" value="TWT84810.1"/>
    <property type="molecule type" value="Genomic_DNA"/>
</dbReference>
<gene>
    <name evidence="2" type="ORF">CA13_62910</name>
</gene>
<dbReference type="OrthoDB" id="8212403at2"/>
<sequence length="436" mass="47006" precursor="true">MFLRLSIIAVNVIVAIAISSLDHVAAQTAYPPGNPTIVYNGAGGPPIGDPYAMNNYNAQANWLSAFPNMGISIPSVSDRLYVRAEYLAWWAAGMDTPPLLTTSPAGTPQNQAGILGMPGTSVLFGGGELNTDIANGFRARAGFLLNQQGTWGIEGEYFLLSGDSDNYTGSGNGAPIIARPFFDTTNDRETAQLVSYPGLVNGTTAITSESDLKSALVNARVSLLPTYPTICPQDCERDRVDWLVGYRYLKLSDRLGFVEDLESQVPSAPGTIHLSDAFETENQFNGLQLGVVYHANLNRVWLESMLRVAIGENKQRVRITGSTEITELGVTDNYAGGLLAQTSNIGSYDNKDFAMIPEIGLTLGFRITSNLHATVGYSLMYFPNVVRAGDQISTDINPNLIPAPNLPITGSQRPAFSFVETDYWAQGLSVGGELRF</sequence>
<dbReference type="RefSeq" id="WP_146402696.1">
    <property type="nucleotide sequence ID" value="NZ_SJPJ01000001.1"/>
</dbReference>